<evidence type="ECO:0000259" key="2">
    <source>
        <dbReference type="Pfam" id="PF05678"/>
    </source>
</evidence>
<dbReference type="InterPro" id="IPR008889">
    <property type="entry name" value="VQ"/>
</dbReference>
<feature type="compositionally biased region" description="Polar residues" evidence="1">
    <location>
        <begin position="43"/>
        <end position="72"/>
    </location>
</feature>
<feature type="compositionally biased region" description="Basic residues" evidence="1">
    <location>
        <begin position="21"/>
        <end position="33"/>
    </location>
</feature>
<sequence>MKQTAFSFQGRMARDGESKKVVKPKPKSGKKARPTVIHADASSFRNLVQQLTRSTADGVSTKVQPQTQSKPVSQPGEARAPSPATPLEREVTTGARIQTVEPETVVKSRIQTLAPPPLRPTVIKTQIIQPKPSHPDLRPASVRPTNPLSLSVSRLTSFFHRGGMPGLPSPSLGTLFSPLAGLFSSRHAVASPGWLNFDTLGGGQSDEESPGAVAFREALTVMLPRGEAKDSPEVSSAPEESPGRVQEGAADGAPMQIEAL</sequence>
<evidence type="ECO:0000313" key="3">
    <source>
        <dbReference type="EMBL" id="GAQ87681.1"/>
    </source>
</evidence>
<feature type="domain" description="VQ" evidence="2">
    <location>
        <begin position="34"/>
        <end position="52"/>
    </location>
</feature>
<accession>A0A1Y1IF25</accession>
<dbReference type="EMBL" id="DF237319">
    <property type="protein sequence ID" value="GAQ87681.1"/>
    <property type="molecule type" value="Genomic_DNA"/>
</dbReference>
<proteinExistence type="predicted"/>
<organism evidence="3 4">
    <name type="scientific">Klebsormidium nitens</name>
    <name type="common">Green alga</name>
    <name type="synonym">Ulothrix nitens</name>
    <dbReference type="NCBI Taxonomy" id="105231"/>
    <lineage>
        <taxon>Eukaryota</taxon>
        <taxon>Viridiplantae</taxon>
        <taxon>Streptophyta</taxon>
        <taxon>Klebsormidiophyceae</taxon>
        <taxon>Klebsormidiales</taxon>
        <taxon>Klebsormidiaceae</taxon>
        <taxon>Klebsormidium</taxon>
    </lineage>
</organism>
<dbReference type="AlphaFoldDB" id="A0A1Y1IF25"/>
<reference evidence="3 4" key="1">
    <citation type="journal article" date="2014" name="Nat. Commun.">
        <title>Klebsormidium flaccidum genome reveals primary factors for plant terrestrial adaptation.</title>
        <authorList>
            <person name="Hori K."/>
            <person name="Maruyama F."/>
            <person name="Fujisawa T."/>
            <person name="Togashi T."/>
            <person name="Yamamoto N."/>
            <person name="Seo M."/>
            <person name="Sato S."/>
            <person name="Yamada T."/>
            <person name="Mori H."/>
            <person name="Tajima N."/>
            <person name="Moriyama T."/>
            <person name="Ikeuchi M."/>
            <person name="Watanabe M."/>
            <person name="Wada H."/>
            <person name="Kobayashi K."/>
            <person name="Saito M."/>
            <person name="Masuda T."/>
            <person name="Sasaki-Sekimoto Y."/>
            <person name="Mashiguchi K."/>
            <person name="Awai K."/>
            <person name="Shimojima M."/>
            <person name="Masuda S."/>
            <person name="Iwai M."/>
            <person name="Nobusawa T."/>
            <person name="Narise T."/>
            <person name="Kondo S."/>
            <person name="Saito H."/>
            <person name="Sato R."/>
            <person name="Murakawa M."/>
            <person name="Ihara Y."/>
            <person name="Oshima-Yamada Y."/>
            <person name="Ohtaka K."/>
            <person name="Satoh M."/>
            <person name="Sonobe K."/>
            <person name="Ishii M."/>
            <person name="Ohtani R."/>
            <person name="Kanamori-Sato M."/>
            <person name="Honoki R."/>
            <person name="Miyazaki D."/>
            <person name="Mochizuki H."/>
            <person name="Umetsu J."/>
            <person name="Higashi K."/>
            <person name="Shibata D."/>
            <person name="Kamiya Y."/>
            <person name="Sato N."/>
            <person name="Nakamura Y."/>
            <person name="Tabata S."/>
            <person name="Ida S."/>
            <person name="Kurokawa K."/>
            <person name="Ohta H."/>
        </authorList>
    </citation>
    <scope>NUCLEOTIDE SEQUENCE [LARGE SCALE GENOMIC DNA]</scope>
    <source>
        <strain evidence="3 4">NIES-2285</strain>
    </source>
</reference>
<protein>
    <recommendedName>
        <fullName evidence="2">VQ domain-containing protein</fullName>
    </recommendedName>
</protein>
<keyword evidence="4" id="KW-1185">Reference proteome</keyword>
<evidence type="ECO:0000313" key="4">
    <source>
        <dbReference type="Proteomes" id="UP000054558"/>
    </source>
</evidence>
<dbReference type="Pfam" id="PF05678">
    <property type="entry name" value="VQ"/>
    <property type="match status" value="1"/>
</dbReference>
<evidence type="ECO:0000256" key="1">
    <source>
        <dbReference type="SAM" id="MobiDB-lite"/>
    </source>
</evidence>
<feature type="region of interest" description="Disordered" evidence="1">
    <location>
        <begin position="223"/>
        <end position="260"/>
    </location>
</feature>
<gene>
    <name evidence="3" type="ORF">KFL_003700010</name>
</gene>
<dbReference type="Proteomes" id="UP000054558">
    <property type="component" value="Unassembled WGS sequence"/>
</dbReference>
<feature type="region of interest" description="Disordered" evidence="1">
    <location>
        <begin position="1"/>
        <end position="92"/>
    </location>
</feature>
<name>A0A1Y1IF25_KLENI</name>